<dbReference type="GO" id="GO:0071949">
    <property type="term" value="F:FAD binding"/>
    <property type="evidence" value="ECO:0007669"/>
    <property type="project" value="InterPro"/>
</dbReference>
<dbReference type="AlphaFoldDB" id="A0A0A8LCG2"/>
<dbReference type="UniPathway" id="UPA00661"/>
<evidence type="ECO:0000259" key="17">
    <source>
        <dbReference type="Pfam" id="PF02770"/>
    </source>
</evidence>
<dbReference type="Gene3D" id="1.10.540.10">
    <property type="entry name" value="Acyl-CoA dehydrogenase/oxidase, N-terminal domain"/>
    <property type="match status" value="1"/>
</dbReference>
<evidence type="ECO:0000256" key="12">
    <source>
        <dbReference type="ARBA" id="ARBA00070477"/>
    </source>
</evidence>
<dbReference type="GO" id="GO:0033540">
    <property type="term" value="P:fatty acid beta-oxidation using acyl-CoA oxidase"/>
    <property type="evidence" value="ECO:0007669"/>
    <property type="project" value="UniProtKB-UniPathway"/>
</dbReference>
<evidence type="ECO:0000256" key="5">
    <source>
        <dbReference type="ARBA" id="ARBA00006288"/>
    </source>
</evidence>
<dbReference type="GO" id="GO:0005777">
    <property type="term" value="C:peroxisome"/>
    <property type="evidence" value="ECO:0007669"/>
    <property type="project" value="UniProtKB-SubCell"/>
</dbReference>
<dbReference type="InterPro" id="IPR029320">
    <property type="entry name" value="Acyl-CoA_ox_N"/>
</dbReference>
<organism evidence="20 21">
    <name type="scientific">Kluyveromyces dobzhanskii CBS 2104</name>
    <dbReference type="NCBI Taxonomy" id="1427455"/>
    <lineage>
        <taxon>Eukaryota</taxon>
        <taxon>Fungi</taxon>
        <taxon>Dikarya</taxon>
        <taxon>Ascomycota</taxon>
        <taxon>Saccharomycotina</taxon>
        <taxon>Saccharomycetes</taxon>
        <taxon>Saccharomycetales</taxon>
        <taxon>Saccharomycetaceae</taxon>
        <taxon>Kluyveromyces</taxon>
    </lineage>
</organism>
<feature type="binding site" evidence="15">
    <location>
        <position position="224"/>
    </location>
    <ligand>
        <name>FAD</name>
        <dbReference type="ChEBI" id="CHEBI:57692"/>
    </ligand>
</feature>
<dbReference type="PANTHER" id="PTHR10909">
    <property type="entry name" value="ELECTRON TRANSPORT OXIDOREDUCTASE"/>
    <property type="match status" value="1"/>
</dbReference>
<proteinExistence type="inferred from homology"/>
<dbReference type="EMBL" id="CCBQ010000045">
    <property type="protein sequence ID" value="CDO95778.1"/>
    <property type="molecule type" value="Genomic_DNA"/>
</dbReference>
<dbReference type="FunFam" id="2.40.110.10:FF:000003">
    <property type="entry name" value="Acyl-coenzyme A oxidase"/>
    <property type="match status" value="1"/>
</dbReference>
<keyword evidence="7 13" id="KW-0274">FAD</keyword>
<gene>
    <name evidence="20" type="ORF">KLDO_g4007</name>
</gene>
<evidence type="ECO:0000256" key="1">
    <source>
        <dbReference type="ARBA" id="ARBA00001201"/>
    </source>
</evidence>
<evidence type="ECO:0000256" key="9">
    <source>
        <dbReference type="ARBA" id="ARBA00023002"/>
    </source>
</evidence>
<keyword evidence="9" id="KW-0560">Oxidoreductase</keyword>
<keyword evidence="10" id="KW-0443">Lipid metabolism</keyword>
<dbReference type="InterPro" id="IPR036250">
    <property type="entry name" value="AcylCo_DH-like_C"/>
</dbReference>
<evidence type="ECO:0000256" key="7">
    <source>
        <dbReference type="ARBA" id="ARBA00022827"/>
    </source>
</evidence>
<protein>
    <recommendedName>
        <fullName evidence="12 13">Acyl-coenzyme A oxidase</fullName>
    </recommendedName>
</protein>
<evidence type="ECO:0000256" key="3">
    <source>
        <dbReference type="ARBA" id="ARBA00004275"/>
    </source>
</evidence>
<name>A0A0A8LCG2_9SACH</name>
<feature type="domain" description="Acyl-coenzyme A oxidase N-terminal" evidence="18">
    <location>
        <begin position="30"/>
        <end position="168"/>
    </location>
</feature>
<dbReference type="OrthoDB" id="538336at2759"/>
<sequence>MTRQSSVDQKQSTFNAKNFIAKERQQSRLDIDQLNVFLENGLEEAQLTRDLIEEIVNDPVLKTSTDHYDITKAQEREITARRIARLSLYMEHDVKTKQKDFKDDLVRSLQDKDSKLLTNRDLTTFDRRLSLVANIDPGLSTRIGVHLGLFGNCIKGNGTDEQIHYWLQEKGALLMKGIYGCFAMTELGHGSNVAQLQTIATYDPSSDTFRINTPDLLATKWWIGGAAHSATHTTVYARLIVNKKDYGVKTFVVPLREEKTFNLLPGVMIGDIGAKMGRDGIDNGWIQFKNVVIPRQFMLQRFTKVIPGSPPTVKTQPLLDQISGYSALLSGRVNMVMDSFRFGSKFAIIATRYAVGRQQFGPEGNETQLIDYPLHQYRVLPQLALCYLVAPTAHKLMGTYIQTLMELHQAGADKAKLISVSNKLKDLFIDSASLKATNTWLVAKLIDDLRQTCGGHGYSSYNGFGKGYNDWVVQCTWEGDNNILSLTSAKSIVKKFADISRGKKITVTTDSLQYLTPQFIAKSLSKSLAFKFDKPNDYTEIWAVMIIRLIHHVVDLISKGNKIDSLSKTLVQISKFHAIHSMLLTYQDKLNNDSEGMVKDVYTKQYLWKMYELFSLYFIDQHLGEFLLLKVVTSEQMSQELQPKLLQLLPEIRKECIALTDAFKLPDPMINAPIGYYDGDIYHNYFNEVTNNNKLEPDGAGKPPYYPLLTSMLGREDFQSRLGDSYNTDTLDSLIK</sequence>
<keyword evidence="21" id="KW-1185">Reference proteome</keyword>
<keyword evidence="11" id="KW-0576">Peroxisome</keyword>
<dbReference type="InterPro" id="IPR002655">
    <property type="entry name" value="Acyl-CoA_oxidase_C"/>
</dbReference>
<evidence type="ECO:0000256" key="2">
    <source>
        <dbReference type="ARBA" id="ARBA00001974"/>
    </source>
</evidence>
<dbReference type="InterPro" id="IPR037069">
    <property type="entry name" value="AcylCoA_DH/ox_N_sf"/>
</dbReference>
<reference evidence="20 21" key="1">
    <citation type="submission" date="2014-03" db="EMBL/GenBank/DDBJ databases">
        <title>The genome of Kluyveromyces dobzhanskii.</title>
        <authorList>
            <person name="Nystedt B."/>
            <person name="Astrom S."/>
        </authorList>
    </citation>
    <scope>NUCLEOTIDE SEQUENCE [LARGE SCALE GENOMIC DNA]</scope>
    <source>
        <strain evidence="20 21">CBS 2104</strain>
    </source>
</reference>
<keyword evidence="8" id="KW-0276">Fatty acid metabolism</keyword>
<dbReference type="Pfam" id="PF14749">
    <property type="entry name" value="Acyl-CoA_ox_N"/>
    <property type="match status" value="1"/>
</dbReference>
<evidence type="ECO:0000259" key="18">
    <source>
        <dbReference type="Pfam" id="PF14749"/>
    </source>
</evidence>
<evidence type="ECO:0000256" key="15">
    <source>
        <dbReference type="PIRSR" id="PIRSR000168-2"/>
    </source>
</evidence>
<dbReference type="PIRSF" id="PIRSF000168">
    <property type="entry name" value="Acyl-CoA_oxidase"/>
    <property type="match status" value="1"/>
</dbReference>
<dbReference type="Proteomes" id="UP000031516">
    <property type="component" value="Unassembled WGS sequence"/>
</dbReference>
<evidence type="ECO:0000256" key="14">
    <source>
        <dbReference type="PIRSR" id="PIRSR000168-1"/>
    </source>
</evidence>
<feature type="binding site" evidence="15">
    <location>
        <position position="185"/>
    </location>
    <ligand>
        <name>FAD</name>
        <dbReference type="ChEBI" id="CHEBI:57692"/>
    </ligand>
</feature>
<evidence type="ECO:0000256" key="8">
    <source>
        <dbReference type="ARBA" id="ARBA00022832"/>
    </source>
</evidence>
<evidence type="ECO:0000256" key="10">
    <source>
        <dbReference type="ARBA" id="ARBA00023098"/>
    </source>
</evidence>
<feature type="active site" description="Proton acceptor" evidence="14">
    <location>
        <position position="478"/>
    </location>
</feature>
<evidence type="ECO:0000259" key="16">
    <source>
        <dbReference type="Pfam" id="PF01756"/>
    </source>
</evidence>
<evidence type="ECO:0000256" key="4">
    <source>
        <dbReference type="ARBA" id="ARBA00004846"/>
    </source>
</evidence>
<dbReference type="InterPro" id="IPR009100">
    <property type="entry name" value="AcylCoA_DH/oxidase_NM_dom_sf"/>
</dbReference>
<dbReference type="SUPFAM" id="SSF56645">
    <property type="entry name" value="Acyl-CoA dehydrogenase NM domain-like"/>
    <property type="match status" value="1"/>
</dbReference>
<feature type="domain" description="Acyl-CoA oxidase C-alpha1" evidence="19">
    <location>
        <begin position="325"/>
        <end position="492"/>
    </location>
</feature>
<dbReference type="Pfam" id="PF22924">
    <property type="entry name" value="ACOX_C_alpha1"/>
    <property type="match status" value="1"/>
</dbReference>
<dbReference type="Gene3D" id="1.20.140.10">
    <property type="entry name" value="Butyryl-CoA Dehydrogenase, subunit A, domain 3"/>
    <property type="match status" value="2"/>
</dbReference>
<keyword evidence="6 13" id="KW-0285">Flavoprotein</keyword>
<dbReference type="Gene3D" id="2.40.110.10">
    <property type="entry name" value="Butyryl-CoA Dehydrogenase, subunit A, domain 2"/>
    <property type="match status" value="1"/>
</dbReference>
<dbReference type="InterPro" id="IPR055060">
    <property type="entry name" value="ACOX_C_alpha1"/>
</dbReference>
<evidence type="ECO:0000259" key="19">
    <source>
        <dbReference type="Pfam" id="PF22924"/>
    </source>
</evidence>
<dbReference type="PANTHER" id="PTHR10909:SF352">
    <property type="entry name" value="ACYL-COENZYME A OXIDASE-LIKE PROTEIN"/>
    <property type="match status" value="1"/>
</dbReference>
<dbReference type="InterPro" id="IPR006091">
    <property type="entry name" value="Acyl-CoA_Oxase/DH_mid-dom"/>
</dbReference>
<evidence type="ECO:0000256" key="6">
    <source>
        <dbReference type="ARBA" id="ARBA00022630"/>
    </source>
</evidence>
<comment type="pathway">
    <text evidence="4">Lipid metabolism; peroxisomal fatty acid beta-oxidation.</text>
</comment>
<evidence type="ECO:0000313" key="20">
    <source>
        <dbReference type="EMBL" id="CDO95778.1"/>
    </source>
</evidence>
<accession>A0A0A8LCG2</accession>
<evidence type="ECO:0000256" key="13">
    <source>
        <dbReference type="PIRNR" id="PIRNR000168"/>
    </source>
</evidence>
<comment type="catalytic activity">
    <reaction evidence="1">
        <text>a 2,3-saturated acyl-CoA + O2 = a (2E)-enoyl-CoA + H2O2</text>
        <dbReference type="Rhea" id="RHEA:38959"/>
        <dbReference type="ChEBI" id="CHEBI:15379"/>
        <dbReference type="ChEBI" id="CHEBI:16240"/>
        <dbReference type="ChEBI" id="CHEBI:58856"/>
        <dbReference type="ChEBI" id="CHEBI:65111"/>
        <dbReference type="EC" id="1.3.3.6"/>
    </reaction>
</comment>
<dbReference type="GO" id="GO:0003997">
    <property type="term" value="F:acyl-CoA oxidase activity"/>
    <property type="evidence" value="ECO:0007669"/>
    <property type="project" value="UniProtKB-EC"/>
</dbReference>
<dbReference type="InterPro" id="IPR012258">
    <property type="entry name" value="Acyl-CoA_oxidase"/>
</dbReference>
<feature type="domain" description="Acyl-CoA oxidase C-terminal" evidence="16">
    <location>
        <begin position="535"/>
        <end position="713"/>
    </location>
</feature>
<comment type="caution">
    <text evidence="20">The sequence shown here is derived from an EMBL/GenBank/DDBJ whole genome shotgun (WGS) entry which is preliminary data.</text>
</comment>
<dbReference type="InterPro" id="IPR046373">
    <property type="entry name" value="Acyl-CoA_Oxase/DH_mid-dom_sf"/>
</dbReference>
<feature type="domain" description="Acyl-CoA oxidase/dehydrogenase middle" evidence="17">
    <location>
        <begin position="181"/>
        <end position="291"/>
    </location>
</feature>
<dbReference type="GO" id="GO:0005504">
    <property type="term" value="F:fatty acid binding"/>
    <property type="evidence" value="ECO:0007669"/>
    <property type="project" value="TreeGrafter"/>
</dbReference>
<comment type="cofactor">
    <cofactor evidence="2">
        <name>FAD</name>
        <dbReference type="ChEBI" id="CHEBI:57692"/>
    </cofactor>
</comment>
<dbReference type="FunFam" id="1.20.140.10:FF:000015">
    <property type="entry name" value="Acyl-coenzyme A oxidase"/>
    <property type="match status" value="1"/>
</dbReference>
<evidence type="ECO:0000256" key="11">
    <source>
        <dbReference type="ARBA" id="ARBA00023140"/>
    </source>
</evidence>
<comment type="similarity">
    <text evidence="5 13">Belongs to the acyl-CoA oxidase family.</text>
</comment>
<evidence type="ECO:0000313" key="21">
    <source>
        <dbReference type="Proteomes" id="UP000031516"/>
    </source>
</evidence>
<comment type="subcellular location">
    <subcellularLocation>
        <location evidence="3">Peroxisome</location>
    </subcellularLocation>
</comment>
<dbReference type="Pfam" id="PF02770">
    <property type="entry name" value="Acyl-CoA_dh_M"/>
    <property type="match status" value="1"/>
</dbReference>
<dbReference type="SUPFAM" id="SSF47203">
    <property type="entry name" value="Acyl-CoA dehydrogenase C-terminal domain-like"/>
    <property type="match status" value="2"/>
</dbReference>
<dbReference type="GO" id="GO:0055088">
    <property type="term" value="P:lipid homeostasis"/>
    <property type="evidence" value="ECO:0007669"/>
    <property type="project" value="TreeGrafter"/>
</dbReference>
<dbReference type="Pfam" id="PF01756">
    <property type="entry name" value="ACOX"/>
    <property type="match status" value="1"/>
</dbReference>